<dbReference type="GeneID" id="8827494"/>
<gene>
    <name evidence="1" type="ordered locus">Aboo_0549</name>
</gene>
<dbReference type="HOGENOM" id="CLU_1237860_0_0_2"/>
<dbReference type="InterPro" id="IPR036390">
    <property type="entry name" value="WH_DNA-bd_sf"/>
</dbReference>
<dbReference type="STRING" id="439481.Aboo_0549"/>
<dbReference type="KEGG" id="abi:Aboo_0549"/>
<dbReference type="InterPro" id="IPR036388">
    <property type="entry name" value="WH-like_DNA-bd_sf"/>
</dbReference>
<evidence type="ECO:0000313" key="1">
    <source>
        <dbReference type="EMBL" id="ADD08360.1"/>
    </source>
</evidence>
<proteinExistence type="predicted"/>
<dbReference type="RefSeq" id="WP_008082206.1">
    <property type="nucleotide sequence ID" value="NC_013926.1"/>
</dbReference>
<organism evidence="1 2">
    <name type="scientific">Aciduliprofundum boonei (strain DSM 19572 / T469)</name>
    <dbReference type="NCBI Taxonomy" id="439481"/>
    <lineage>
        <taxon>Archaea</taxon>
        <taxon>Methanobacteriati</taxon>
        <taxon>Thermoplasmatota</taxon>
        <taxon>DHVE2 group</taxon>
        <taxon>Candidatus Aciduliprofundum</taxon>
    </lineage>
</organism>
<accession>B5IA05</accession>
<dbReference type="InterPro" id="IPR011991">
    <property type="entry name" value="ArsR-like_HTH"/>
</dbReference>
<keyword evidence="2" id="KW-1185">Reference proteome</keyword>
<dbReference type="Proteomes" id="UP000001400">
    <property type="component" value="Chromosome"/>
</dbReference>
<dbReference type="Pfam" id="PF12840">
    <property type="entry name" value="HTH_20"/>
    <property type="match status" value="1"/>
</dbReference>
<dbReference type="EMBL" id="CP001941">
    <property type="protein sequence ID" value="ADD08360.1"/>
    <property type="molecule type" value="Genomic_DNA"/>
</dbReference>
<dbReference type="AlphaFoldDB" id="B5IA05"/>
<dbReference type="eggNOG" id="arCOG01685">
    <property type="taxonomic scope" value="Archaea"/>
</dbReference>
<dbReference type="CDD" id="cd00090">
    <property type="entry name" value="HTH_ARSR"/>
    <property type="match status" value="1"/>
</dbReference>
<reference evidence="1" key="1">
    <citation type="submission" date="2010-02" db="EMBL/GenBank/DDBJ databases">
        <title>Complete sequence of Aciduliprofundum boonei T469.</title>
        <authorList>
            <consortium name="US DOE Joint Genome Institute"/>
            <person name="Lucas S."/>
            <person name="Copeland A."/>
            <person name="Lapidus A."/>
            <person name="Cheng J.-F."/>
            <person name="Bruce D."/>
            <person name="Goodwin L."/>
            <person name="Pitluck S."/>
            <person name="Saunders E."/>
            <person name="Detter J.C."/>
            <person name="Han C."/>
            <person name="Tapia R."/>
            <person name="Land M."/>
            <person name="Hauser L."/>
            <person name="Kyrpides N."/>
            <person name="Mikhailova N."/>
            <person name="Flores G."/>
            <person name="Reysenbach A.-L."/>
            <person name="Woyke T."/>
        </authorList>
    </citation>
    <scope>NUCLEOTIDE SEQUENCE</scope>
    <source>
        <strain evidence="1">T469</strain>
    </source>
</reference>
<evidence type="ECO:0000313" key="2">
    <source>
        <dbReference type="Proteomes" id="UP000001400"/>
    </source>
</evidence>
<dbReference type="SUPFAM" id="SSF46785">
    <property type="entry name" value="Winged helix' DNA-binding domain"/>
    <property type="match status" value="1"/>
</dbReference>
<name>B5IA05_ACIB4</name>
<sequence length="225" mass="26823">MKLASQLKNLIREEEKERGFHIFASKHRRDVFRELTRAPCQTSSAIAKTLNYDVQDVEWHLRKLIENGFIEKREHKKRLFYPSGLVMDEDVPLFALINKKSGWLIVNSLKERCRDMPFLYRHVSRSTAYRVVDELRTLELIEEIKGSKRLICLNENFYDKIEKYDAIGIEFKKNFISRVERRGYRVEVIGTYKYELTIRIVGIENFTLGIYISPLRTILEERVWS</sequence>
<dbReference type="Gene3D" id="1.10.10.10">
    <property type="entry name" value="Winged helix-like DNA-binding domain superfamily/Winged helix DNA-binding domain"/>
    <property type="match status" value="1"/>
</dbReference>
<protein>
    <submittedName>
        <fullName evidence="1">Uncharacterized protein</fullName>
    </submittedName>
</protein>
<dbReference type="OrthoDB" id="362834at2157"/>